<comment type="caution">
    <text evidence="11">The sequence shown here is derived from an EMBL/GenBank/DDBJ whole genome shotgun (WGS) entry which is preliminary data.</text>
</comment>
<evidence type="ECO:0000256" key="6">
    <source>
        <dbReference type="ARBA" id="ARBA00023014"/>
    </source>
</evidence>
<dbReference type="GO" id="GO:0051537">
    <property type="term" value="F:2 iron, 2 sulfur cluster binding"/>
    <property type="evidence" value="ECO:0007669"/>
    <property type="project" value="UniProtKB-KW"/>
</dbReference>
<evidence type="ECO:0000256" key="4">
    <source>
        <dbReference type="ARBA" id="ARBA00022723"/>
    </source>
</evidence>
<keyword evidence="6 10" id="KW-0411">Iron-sulfur</keyword>
<organism evidence="11 12">
    <name type="scientific">Dasania phycosphaerae</name>
    <dbReference type="NCBI Taxonomy" id="2950436"/>
    <lineage>
        <taxon>Bacteria</taxon>
        <taxon>Pseudomonadati</taxon>
        <taxon>Pseudomonadota</taxon>
        <taxon>Gammaproteobacteria</taxon>
        <taxon>Cellvibrionales</taxon>
        <taxon>Spongiibacteraceae</taxon>
        <taxon>Dasania</taxon>
    </lineage>
</organism>
<dbReference type="Pfam" id="PF01257">
    <property type="entry name" value="2Fe-2S_thioredx"/>
    <property type="match status" value="1"/>
</dbReference>
<evidence type="ECO:0000256" key="8">
    <source>
        <dbReference type="ARBA" id="ARBA00032788"/>
    </source>
</evidence>
<dbReference type="InterPro" id="IPR041921">
    <property type="entry name" value="NuoE_N"/>
</dbReference>
<sequence>MTTTADSSTLAATLNSIIAEHQGLEGPLLPILHATQKALGYIPSEAVPVIAQQLQLTKAEVHGVISFYHFFRSHPAGNNTIQICRAESCQSMGSRELEANIKQRLKTDYHQTTADGEITLEPVYCLGNCACSPAIRVNDDIHGRVTMDKFEHILDELLTVAVELK</sequence>
<comment type="cofactor">
    <cofactor evidence="9">
        <name>[2Fe-2S] cluster</name>
        <dbReference type="ChEBI" id="CHEBI:190135"/>
    </cofactor>
</comment>
<evidence type="ECO:0000256" key="10">
    <source>
        <dbReference type="PIRSR" id="PIRSR000216-1"/>
    </source>
</evidence>
<keyword evidence="5 10" id="KW-0408">Iron</keyword>
<dbReference type="InterPro" id="IPR002023">
    <property type="entry name" value="NuoE-like"/>
</dbReference>
<evidence type="ECO:0000256" key="5">
    <source>
        <dbReference type="ARBA" id="ARBA00023004"/>
    </source>
</evidence>
<evidence type="ECO:0000256" key="2">
    <source>
        <dbReference type="ARBA" id="ARBA00019898"/>
    </source>
</evidence>
<dbReference type="GO" id="GO:0046872">
    <property type="term" value="F:metal ion binding"/>
    <property type="evidence" value="ECO:0007669"/>
    <property type="project" value="UniProtKB-KW"/>
</dbReference>
<reference evidence="11 12" key="1">
    <citation type="submission" date="2022-12" db="EMBL/GenBank/DDBJ databases">
        <title>Dasania phycosphaerae sp. nov., isolated from particulate material of the south coast of Korea.</title>
        <authorList>
            <person name="Jiang Y."/>
        </authorList>
    </citation>
    <scope>NUCLEOTIDE SEQUENCE [LARGE SCALE GENOMIC DNA]</scope>
    <source>
        <strain evidence="11 12">GY-19</strain>
    </source>
</reference>
<dbReference type="PIRSF" id="PIRSF000216">
    <property type="entry name" value="NADH_DH_24kDa"/>
    <property type="match status" value="1"/>
</dbReference>
<comment type="cofactor">
    <cofactor evidence="10">
        <name>[2Fe-2S] cluster</name>
        <dbReference type="ChEBI" id="CHEBI:190135"/>
    </cofactor>
    <text evidence="10">Binds 1 [2Fe-2S] cluster.</text>
</comment>
<evidence type="ECO:0000313" key="11">
    <source>
        <dbReference type="EMBL" id="MCZ0865211.1"/>
    </source>
</evidence>
<dbReference type="CDD" id="cd03081">
    <property type="entry name" value="TRX_Fd_NuoE_FDH_gamma"/>
    <property type="match status" value="1"/>
</dbReference>
<evidence type="ECO:0000256" key="7">
    <source>
        <dbReference type="ARBA" id="ARBA00031580"/>
    </source>
</evidence>
<gene>
    <name evidence="11" type="ORF">O0V09_08375</name>
</gene>
<dbReference type="SUPFAM" id="SSF52833">
    <property type="entry name" value="Thioredoxin-like"/>
    <property type="match status" value="1"/>
</dbReference>
<dbReference type="RefSeq" id="WP_258331360.1">
    <property type="nucleotide sequence ID" value="NZ_JAPTGG010000006.1"/>
</dbReference>
<name>A0A9J6RL36_9GAMM</name>
<accession>A0A9J6RL36</accession>
<feature type="binding site" evidence="10">
    <location>
        <position position="89"/>
    </location>
    <ligand>
        <name>[2Fe-2S] cluster</name>
        <dbReference type="ChEBI" id="CHEBI:190135"/>
    </ligand>
</feature>
<dbReference type="InterPro" id="IPR036249">
    <property type="entry name" value="Thioredoxin-like_sf"/>
</dbReference>
<keyword evidence="12" id="KW-1185">Reference proteome</keyword>
<dbReference type="Gene3D" id="1.10.10.1590">
    <property type="entry name" value="NADH-quinone oxidoreductase subunit E"/>
    <property type="match status" value="1"/>
</dbReference>
<dbReference type="PANTHER" id="PTHR43342:SF2">
    <property type="entry name" value="POTENTIAL NAD-REDUCING HYDROGENASE SUBUNIT"/>
    <property type="match status" value="1"/>
</dbReference>
<dbReference type="NCBIfam" id="NF004638">
    <property type="entry name" value="PRK05988.1"/>
    <property type="match status" value="1"/>
</dbReference>
<dbReference type="InterPro" id="IPR028431">
    <property type="entry name" value="NADP_DH_HndA-like"/>
</dbReference>
<dbReference type="AlphaFoldDB" id="A0A9J6RL36"/>
<feature type="binding site" evidence="10">
    <location>
        <position position="129"/>
    </location>
    <ligand>
        <name>[2Fe-2S] cluster</name>
        <dbReference type="ChEBI" id="CHEBI:190135"/>
    </ligand>
</feature>
<keyword evidence="3 10" id="KW-0001">2Fe-2S</keyword>
<evidence type="ECO:0000256" key="9">
    <source>
        <dbReference type="ARBA" id="ARBA00034078"/>
    </source>
</evidence>
<proteinExistence type="inferred from homology"/>
<keyword evidence="4 10" id="KW-0479">Metal-binding</keyword>
<comment type="similarity">
    <text evidence="1">Belongs to the complex I 24 kDa subunit family.</text>
</comment>
<dbReference type="GO" id="GO:0016491">
    <property type="term" value="F:oxidoreductase activity"/>
    <property type="evidence" value="ECO:0007669"/>
    <property type="project" value="InterPro"/>
</dbReference>
<dbReference type="Proteomes" id="UP001069090">
    <property type="component" value="Unassembled WGS sequence"/>
</dbReference>
<evidence type="ECO:0000256" key="1">
    <source>
        <dbReference type="ARBA" id="ARBA00010643"/>
    </source>
</evidence>
<dbReference type="Gene3D" id="3.40.30.10">
    <property type="entry name" value="Glutaredoxin"/>
    <property type="match status" value="1"/>
</dbReference>
<feature type="binding site" evidence="10">
    <location>
        <position position="125"/>
    </location>
    <ligand>
        <name>[2Fe-2S] cluster</name>
        <dbReference type="ChEBI" id="CHEBI:190135"/>
    </ligand>
</feature>
<dbReference type="PANTHER" id="PTHR43342">
    <property type="entry name" value="NADH-QUINONE OXIDOREDUCTASE, E SUBUNIT"/>
    <property type="match status" value="1"/>
</dbReference>
<evidence type="ECO:0000313" key="12">
    <source>
        <dbReference type="Proteomes" id="UP001069090"/>
    </source>
</evidence>
<dbReference type="EMBL" id="JAPTGG010000006">
    <property type="protein sequence ID" value="MCZ0865211.1"/>
    <property type="molecule type" value="Genomic_DNA"/>
</dbReference>
<evidence type="ECO:0000256" key="3">
    <source>
        <dbReference type="ARBA" id="ARBA00022714"/>
    </source>
</evidence>
<protein>
    <recommendedName>
        <fullName evidence="2">NADH-quinone oxidoreductase subunit E</fullName>
    </recommendedName>
    <alternativeName>
        <fullName evidence="7">NADH dehydrogenase I subunit E</fullName>
    </alternativeName>
    <alternativeName>
        <fullName evidence="8">NDH-1 subunit E</fullName>
    </alternativeName>
</protein>
<feature type="binding site" evidence="10">
    <location>
        <position position="84"/>
    </location>
    <ligand>
        <name>[2Fe-2S] cluster</name>
        <dbReference type="ChEBI" id="CHEBI:190135"/>
    </ligand>
</feature>